<dbReference type="EMBL" id="LXQC01000165">
    <property type="protein sequence ID" value="TFE66992.1"/>
    <property type="molecule type" value="Genomic_DNA"/>
</dbReference>
<dbReference type="Gene3D" id="3.20.20.80">
    <property type="entry name" value="Glycosidases"/>
    <property type="match status" value="1"/>
</dbReference>
<protein>
    <submittedName>
        <fullName evidence="5">Glycogen debranching enzyme GlgX</fullName>
    </submittedName>
</protein>
<keyword evidence="2" id="KW-0378">Hydrolase</keyword>
<dbReference type="Proteomes" id="UP000297713">
    <property type="component" value="Unassembled WGS sequence"/>
</dbReference>
<dbReference type="InterPro" id="IPR011837">
    <property type="entry name" value="Glycogen_debranch_GlgX"/>
</dbReference>
<dbReference type="RefSeq" id="WP_134440695.1">
    <property type="nucleotide sequence ID" value="NZ_LXQC01000165.1"/>
</dbReference>
<sequence>MTIKPGKPYPLGATWDGKGVNFSLFSENATKVELCLFDSSGQNEQRIVLTEETDFVWHVYLEGVLPGQLYGYRVHGPYEPQQGHRFNPQKLLIDPYAKLVSKPLEWNNALFGYKIGDPQEDLSFNDQDSAPFVPLGVVIDTSFSWGEDSRPAIPWHKTIIYEAHLKSLTKRMPGIAEELRGTYLGLASEPVINHLLKLGITTIELLPVHQHVDESHLVEKGLTNYWGYNSLYFFAPELRYVVKDSKLDPLAQFKTMVRTLHSVGIEVILDVVYNHTAEGNHLGPTLSFRGIDNCSYYRLVSDNPRYYMDFSGCGNSLNMRNPRVIQLIMDSLRYWVCEMHVDGFRFDLASALARELFDVDKLSTFFEVIRQDPVLSQVKLIAEPWDIGAGGYQVGNFPVGWAEWNGKYRDAVRKFWRADLGMLAEFASRISGSSDLYEQSGRKPYASINFICCHDGFTLLDLVSYNQKHNEANLEDNRDGQNENYSWNCGVEGPTDDPHVLQLRLKQRKNLLSTLFLSIGVPMLYCGDEMGHSQKGNNNCYCQDNELSWVNWQLSEQDEELLQFVCELIKIRKTEPVFQRRKFFHGRAIRGSEVRDIRWLDVNGELLTDESWNAGYIKSFGVYLAGDMIGDIDEQGNQVLGNSMLILFNSSESPLSFTLPKRREEKPWTIVFDSADTEFSQKEKEYPGGSSYMLKERSIVLFRGYRLNEAKS</sequence>
<dbReference type="InterPro" id="IPR013783">
    <property type="entry name" value="Ig-like_fold"/>
</dbReference>
<dbReference type="Pfam" id="PF00128">
    <property type="entry name" value="Alpha-amylase"/>
    <property type="match status" value="1"/>
</dbReference>
<dbReference type="InterPro" id="IPR017853">
    <property type="entry name" value="GH"/>
</dbReference>
<dbReference type="Gene3D" id="2.60.40.1180">
    <property type="entry name" value="Golgi alpha-mannosidase II"/>
    <property type="match status" value="1"/>
</dbReference>
<accession>A0A4Y8P8P9</accession>
<evidence type="ECO:0000256" key="3">
    <source>
        <dbReference type="ARBA" id="ARBA00023295"/>
    </source>
</evidence>
<name>A0A4Y8P8P9_9BACT</name>
<dbReference type="SUPFAM" id="SSF51011">
    <property type="entry name" value="Glycosyl hydrolase domain"/>
    <property type="match status" value="1"/>
</dbReference>
<dbReference type="InterPro" id="IPR014756">
    <property type="entry name" value="Ig_E-set"/>
</dbReference>
<dbReference type="NCBIfam" id="TIGR02100">
    <property type="entry name" value="glgX_debranch"/>
    <property type="match status" value="1"/>
</dbReference>
<dbReference type="GO" id="GO:0005980">
    <property type="term" value="P:glycogen catabolic process"/>
    <property type="evidence" value="ECO:0007669"/>
    <property type="project" value="InterPro"/>
</dbReference>
<comment type="similarity">
    <text evidence="1">Belongs to the glycosyl hydrolase 13 family.</text>
</comment>
<dbReference type="Gene3D" id="2.60.40.10">
    <property type="entry name" value="Immunoglobulins"/>
    <property type="match status" value="1"/>
</dbReference>
<dbReference type="GO" id="GO:0004135">
    <property type="term" value="F:amylo-alpha-1,6-glucosidase activity"/>
    <property type="evidence" value="ECO:0007669"/>
    <property type="project" value="InterPro"/>
</dbReference>
<evidence type="ECO:0000313" key="5">
    <source>
        <dbReference type="EMBL" id="TFE66992.1"/>
    </source>
</evidence>
<dbReference type="Pfam" id="PF02922">
    <property type="entry name" value="CBM_48"/>
    <property type="match status" value="1"/>
</dbReference>
<dbReference type="InterPro" id="IPR006047">
    <property type="entry name" value="GH13_cat_dom"/>
</dbReference>
<comment type="caution">
    <text evidence="5">The sequence shown here is derived from an EMBL/GenBank/DDBJ whole genome shotgun (WGS) entry which is preliminary data.</text>
</comment>
<dbReference type="SUPFAM" id="SSF81296">
    <property type="entry name" value="E set domains"/>
    <property type="match status" value="1"/>
</dbReference>
<organism evidence="5 6">
    <name type="scientific">Methylacidiphilum caldifontis</name>
    <dbReference type="NCBI Taxonomy" id="2795386"/>
    <lineage>
        <taxon>Bacteria</taxon>
        <taxon>Pseudomonadati</taxon>
        <taxon>Verrucomicrobiota</taxon>
        <taxon>Methylacidiphilae</taxon>
        <taxon>Methylacidiphilales</taxon>
        <taxon>Methylacidiphilaceae</taxon>
        <taxon>Methylacidiphilum (ex Ratnadevi et al. 2023)</taxon>
    </lineage>
</organism>
<evidence type="ECO:0000313" key="6">
    <source>
        <dbReference type="Proteomes" id="UP000297713"/>
    </source>
</evidence>
<keyword evidence="6" id="KW-1185">Reference proteome</keyword>
<dbReference type="SMART" id="SM00642">
    <property type="entry name" value="Aamy"/>
    <property type="match status" value="1"/>
</dbReference>
<dbReference type="OrthoDB" id="9761875at2"/>
<dbReference type="CDD" id="cd02856">
    <property type="entry name" value="E_set_GDE_Isoamylase_N"/>
    <property type="match status" value="1"/>
</dbReference>
<keyword evidence="3" id="KW-0326">Glycosidase</keyword>
<dbReference type="InterPro" id="IPR013780">
    <property type="entry name" value="Glyco_hydro_b"/>
</dbReference>
<proteinExistence type="inferred from homology"/>
<dbReference type="AlphaFoldDB" id="A0A4Y8P8P9"/>
<evidence type="ECO:0000259" key="4">
    <source>
        <dbReference type="SMART" id="SM00642"/>
    </source>
</evidence>
<dbReference type="InterPro" id="IPR004193">
    <property type="entry name" value="Glyco_hydro_13_N"/>
</dbReference>
<dbReference type="SUPFAM" id="SSF51445">
    <property type="entry name" value="(Trans)glycosidases"/>
    <property type="match status" value="1"/>
</dbReference>
<evidence type="ECO:0000256" key="2">
    <source>
        <dbReference type="ARBA" id="ARBA00022801"/>
    </source>
</evidence>
<reference evidence="5 6" key="1">
    <citation type="submission" date="2016-05" db="EMBL/GenBank/DDBJ databases">
        <title>Diversity and Homogeneity among Thermoacidophilic Verrucomicrobia Methanotrophs Linked with Geographical Origin.</title>
        <authorList>
            <person name="Erikstad H.-A."/>
            <person name="Smestad N.B."/>
            <person name="Ceballos R.M."/>
            <person name="Birkeland N.-K."/>
        </authorList>
    </citation>
    <scope>NUCLEOTIDE SEQUENCE [LARGE SCALE GENOMIC DNA]</scope>
    <source>
        <strain evidence="5 6">Phi</strain>
    </source>
</reference>
<dbReference type="CDD" id="cd11326">
    <property type="entry name" value="AmyAc_Glg_debranch"/>
    <property type="match status" value="1"/>
</dbReference>
<gene>
    <name evidence="5" type="ORF">A7Q10_01695</name>
</gene>
<dbReference type="PANTHER" id="PTHR43002">
    <property type="entry name" value="GLYCOGEN DEBRANCHING ENZYME"/>
    <property type="match status" value="1"/>
</dbReference>
<evidence type="ECO:0000256" key="1">
    <source>
        <dbReference type="ARBA" id="ARBA00008061"/>
    </source>
</evidence>
<feature type="domain" description="Glycosyl hydrolase family 13 catalytic" evidence="4">
    <location>
        <begin position="158"/>
        <end position="572"/>
    </location>
</feature>
<dbReference type="InterPro" id="IPR044505">
    <property type="entry name" value="GlgX_Isoamylase_N_E_set"/>
</dbReference>